<evidence type="ECO:0000256" key="2">
    <source>
        <dbReference type="ARBA" id="ARBA00022741"/>
    </source>
</evidence>
<dbReference type="Gene3D" id="3.30.590.20">
    <property type="match status" value="1"/>
</dbReference>
<dbReference type="GO" id="GO:0005524">
    <property type="term" value="F:ATP binding"/>
    <property type="evidence" value="ECO:0007669"/>
    <property type="project" value="UniProtKB-KW"/>
</dbReference>
<evidence type="ECO:0000256" key="1">
    <source>
        <dbReference type="ARBA" id="ARBA00022598"/>
    </source>
</evidence>
<dbReference type="InterPro" id="IPR035434">
    <property type="entry name" value="GCL_bact_plant"/>
</dbReference>
<dbReference type="AlphaFoldDB" id="A0A8T0I3Q6"/>
<name>A0A8T0I3Q6_CERPU</name>
<dbReference type="GO" id="GO:0004357">
    <property type="term" value="F:glutamate-cysteine ligase activity"/>
    <property type="evidence" value="ECO:0007669"/>
    <property type="project" value="InterPro"/>
</dbReference>
<comment type="caution">
    <text evidence="4">The sequence shown here is derived from an EMBL/GenBank/DDBJ whole genome shotgun (WGS) entry which is preliminary data.</text>
</comment>
<dbReference type="GO" id="GO:0006750">
    <property type="term" value="P:glutathione biosynthetic process"/>
    <property type="evidence" value="ECO:0007669"/>
    <property type="project" value="InterPro"/>
</dbReference>
<reference evidence="4" key="1">
    <citation type="submission" date="2020-06" db="EMBL/GenBank/DDBJ databases">
        <title>WGS assembly of Ceratodon purpureus strain R40.</title>
        <authorList>
            <person name="Carey S.B."/>
            <person name="Jenkins J."/>
            <person name="Shu S."/>
            <person name="Lovell J.T."/>
            <person name="Sreedasyam A."/>
            <person name="Maumus F."/>
            <person name="Tiley G.P."/>
            <person name="Fernandez-Pozo N."/>
            <person name="Barry K."/>
            <person name="Chen C."/>
            <person name="Wang M."/>
            <person name="Lipzen A."/>
            <person name="Daum C."/>
            <person name="Saski C.A."/>
            <person name="Payton A.C."/>
            <person name="Mcbreen J.C."/>
            <person name="Conrad R.E."/>
            <person name="Kollar L.M."/>
            <person name="Olsson S."/>
            <person name="Huttunen S."/>
            <person name="Landis J.B."/>
            <person name="Wickett N.J."/>
            <person name="Johnson M.G."/>
            <person name="Rensing S.A."/>
            <person name="Grimwood J."/>
            <person name="Schmutz J."/>
            <person name="Mcdaniel S.F."/>
        </authorList>
    </citation>
    <scope>NUCLEOTIDE SEQUENCE</scope>
    <source>
        <strain evidence="4">R40</strain>
    </source>
</reference>
<evidence type="ECO:0000256" key="3">
    <source>
        <dbReference type="ARBA" id="ARBA00022840"/>
    </source>
</evidence>
<keyword evidence="5" id="KW-1185">Reference proteome</keyword>
<accession>A0A8T0I3Q6</accession>
<keyword evidence="1" id="KW-0436">Ligase</keyword>
<protein>
    <submittedName>
        <fullName evidence="4">Uncharacterized protein</fullName>
    </submittedName>
</protein>
<evidence type="ECO:0000313" key="4">
    <source>
        <dbReference type="EMBL" id="KAG0578130.1"/>
    </source>
</evidence>
<dbReference type="Pfam" id="PF04107">
    <property type="entry name" value="GCS2"/>
    <property type="match status" value="1"/>
</dbReference>
<dbReference type="EMBL" id="CM026424">
    <property type="protein sequence ID" value="KAG0578130.1"/>
    <property type="molecule type" value="Genomic_DNA"/>
</dbReference>
<proteinExistence type="predicted"/>
<organism evidence="4 5">
    <name type="scientific">Ceratodon purpureus</name>
    <name type="common">Fire moss</name>
    <name type="synonym">Dicranum purpureum</name>
    <dbReference type="NCBI Taxonomy" id="3225"/>
    <lineage>
        <taxon>Eukaryota</taxon>
        <taxon>Viridiplantae</taxon>
        <taxon>Streptophyta</taxon>
        <taxon>Embryophyta</taxon>
        <taxon>Bryophyta</taxon>
        <taxon>Bryophytina</taxon>
        <taxon>Bryopsida</taxon>
        <taxon>Dicranidae</taxon>
        <taxon>Pseudoditrichales</taxon>
        <taxon>Ditrichaceae</taxon>
        <taxon>Ceratodon</taxon>
    </lineage>
</organism>
<gene>
    <name evidence="4" type="ORF">KC19_4G000200</name>
</gene>
<keyword evidence="2" id="KW-0547">Nucleotide-binding</keyword>
<dbReference type="PANTHER" id="PTHR34378:SF1">
    <property type="entry name" value="GLUTAMATE--CYSTEINE LIGASE, CHLOROPLASTIC"/>
    <property type="match status" value="1"/>
</dbReference>
<sequence length="63" mass="7234">MLQVRYEVIEEYIPRIGGSEIGLETMYHTCTAQVNLDFDSDLDMMNKLGVGLNFQPVSHFNRP</sequence>
<dbReference type="PANTHER" id="PTHR34378">
    <property type="entry name" value="GLUTAMATE--CYSTEINE LIGASE, CHLOROPLASTIC"/>
    <property type="match status" value="1"/>
</dbReference>
<dbReference type="InterPro" id="IPR006336">
    <property type="entry name" value="GCS2"/>
</dbReference>
<dbReference type="Proteomes" id="UP000822688">
    <property type="component" value="Chromosome 4"/>
</dbReference>
<evidence type="ECO:0000313" key="5">
    <source>
        <dbReference type="Proteomes" id="UP000822688"/>
    </source>
</evidence>
<keyword evidence="3" id="KW-0067">ATP-binding</keyword>